<organism evidence="1 2">
    <name type="scientific">Dothidotthia symphoricarpi CBS 119687</name>
    <dbReference type="NCBI Taxonomy" id="1392245"/>
    <lineage>
        <taxon>Eukaryota</taxon>
        <taxon>Fungi</taxon>
        <taxon>Dikarya</taxon>
        <taxon>Ascomycota</taxon>
        <taxon>Pezizomycotina</taxon>
        <taxon>Dothideomycetes</taxon>
        <taxon>Pleosporomycetidae</taxon>
        <taxon>Pleosporales</taxon>
        <taxon>Dothidotthiaceae</taxon>
        <taxon>Dothidotthia</taxon>
    </lineage>
</organism>
<proteinExistence type="predicted"/>
<dbReference type="RefSeq" id="XP_033525795.1">
    <property type="nucleotide sequence ID" value="XM_033667728.1"/>
</dbReference>
<dbReference type="GeneID" id="54408160"/>
<evidence type="ECO:0000313" key="1">
    <source>
        <dbReference type="EMBL" id="KAF2131408.1"/>
    </source>
</evidence>
<name>A0A6A6AJW7_9PLEO</name>
<keyword evidence="2" id="KW-1185">Reference proteome</keyword>
<reference evidence="1" key="1">
    <citation type="journal article" date="2020" name="Stud. Mycol.">
        <title>101 Dothideomycetes genomes: a test case for predicting lifestyles and emergence of pathogens.</title>
        <authorList>
            <person name="Haridas S."/>
            <person name="Albert R."/>
            <person name="Binder M."/>
            <person name="Bloem J."/>
            <person name="Labutti K."/>
            <person name="Salamov A."/>
            <person name="Andreopoulos B."/>
            <person name="Baker S."/>
            <person name="Barry K."/>
            <person name="Bills G."/>
            <person name="Bluhm B."/>
            <person name="Cannon C."/>
            <person name="Castanera R."/>
            <person name="Culley D."/>
            <person name="Daum C."/>
            <person name="Ezra D."/>
            <person name="Gonzalez J."/>
            <person name="Henrissat B."/>
            <person name="Kuo A."/>
            <person name="Liang C."/>
            <person name="Lipzen A."/>
            <person name="Lutzoni F."/>
            <person name="Magnuson J."/>
            <person name="Mondo S."/>
            <person name="Nolan M."/>
            <person name="Ohm R."/>
            <person name="Pangilinan J."/>
            <person name="Park H.-J."/>
            <person name="Ramirez L."/>
            <person name="Alfaro M."/>
            <person name="Sun H."/>
            <person name="Tritt A."/>
            <person name="Yoshinaga Y."/>
            <person name="Zwiers L.-H."/>
            <person name="Turgeon B."/>
            <person name="Goodwin S."/>
            <person name="Spatafora J."/>
            <person name="Crous P."/>
            <person name="Grigoriev I."/>
        </authorList>
    </citation>
    <scope>NUCLEOTIDE SEQUENCE</scope>
    <source>
        <strain evidence="1">CBS 119687</strain>
    </source>
</reference>
<dbReference type="Proteomes" id="UP000799771">
    <property type="component" value="Unassembled WGS sequence"/>
</dbReference>
<dbReference type="AlphaFoldDB" id="A0A6A6AJW7"/>
<dbReference type="OrthoDB" id="4356994at2759"/>
<accession>A0A6A6AJW7</accession>
<protein>
    <submittedName>
        <fullName evidence="1">Uncharacterized protein</fullName>
    </submittedName>
</protein>
<evidence type="ECO:0000313" key="2">
    <source>
        <dbReference type="Proteomes" id="UP000799771"/>
    </source>
</evidence>
<dbReference type="EMBL" id="ML977502">
    <property type="protein sequence ID" value="KAF2131408.1"/>
    <property type="molecule type" value="Genomic_DNA"/>
</dbReference>
<sequence>MGIAGEEVRRLHGNGGDAGVDCSQQEVGFFDTSMMTPISNLDFSVDPPIDPSLWDPQHTLIHSQPQYQPERDSTDSTIISCTCLSLTYLTVTDLQSVSTFSFPLVIQPLRKAMATLETLVHCSICPLDPFSAIQNIASFSALFRAITSRFSKVLHEVDLEAARLAERGAKKSYRIGDNSTALMHMHTGTPDCPMGFDVDLEPQDWKRLVKTALRMEVYGGAGRALWLMGLLSEAEQRQKRWHSEGEFQCEERRRLVGKTTGSTCHALGSEHMRVLVDMLNFE</sequence>
<gene>
    <name evidence="1" type="ORF">P153DRAFT_364996</name>
</gene>